<dbReference type="PANTHER" id="PTHR13789">
    <property type="entry name" value="MONOOXYGENASE"/>
    <property type="match status" value="1"/>
</dbReference>
<dbReference type="Proteomes" id="UP000258309">
    <property type="component" value="Unassembled WGS sequence"/>
</dbReference>
<evidence type="ECO:0000313" key="7">
    <source>
        <dbReference type="EMBL" id="RFU29799.1"/>
    </source>
</evidence>
<feature type="domain" description="FAD-binding" evidence="6">
    <location>
        <begin position="20"/>
        <end position="370"/>
    </location>
</feature>
<protein>
    <recommendedName>
        <fullName evidence="6">FAD-binding domain-containing protein</fullName>
    </recommendedName>
</protein>
<keyword evidence="8" id="KW-1185">Reference proteome</keyword>
<name>A0A3E2H8R7_SCYLI</name>
<dbReference type="InterPro" id="IPR002938">
    <property type="entry name" value="FAD-bd"/>
</dbReference>
<evidence type="ECO:0000256" key="3">
    <source>
        <dbReference type="ARBA" id="ARBA00022827"/>
    </source>
</evidence>
<feature type="non-terminal residue" evidence="7">
    <location>
        <position position="422"/>
    </location>
</feature>
<dbReference type="EMBL" id="NCSJ02000117">
    <property type="protein sequence ID" value="RFU29799.1"/>
    <property type="molecule type" value="Genomic_DNA"/>
</dbReference>
<reference evidence="7 8" key="1">
    <citation type="submission" date="2018-05" db="EMBL/GenBank/DDBJ databases">
        <title>Draft genome sequence of Scytalidium lignicola DSM 105466, a ubiquitous saprotrophic fungus.</title>
        <authorList>
            <person name="Buettner E."/>
            <person name="Gebauer A.M."/>
            <person name="Hofrichter M."/>
            <person name="Liers C."/>
            <person name="Kellner H."/>
        </authorList>
    </citation>
    <scope>NUCLEOTIDE SEQUENCE [LARGE SCALE GENOMIC DNA]</scope>
    <source>
        <strain evidence="7 8">DSM 105466</strain>
    </source>
</reference>
<dbReference type="InterPro" id="IPR036188">
    <property type="entry name" value="FAD/NAD-bd_sf"/>
</dbReference>
<comment type="caution">
    <text evidence="7">The sequence shown here is derived from an EMBL/GenBank/DDBJ whole genome shotgun (WGS) entry which is preliminary data.</text>
</comment>
<evidence type="ECO:0000259" key="6">
    <source>
        <dbReference type="Pfam" id="PF01494"/>
    </source>
</evidence>
<dbReference type="OrthoDB" id="655030at2759"/>
<evidence type="ECO:0000256" key="1">
    <source>
        <dbReference type="ARBA" id="ARBA00007992"/>
    </source>
</evidence>
<dbReference type="PRINTS" id="PR00420">
    <property type="entry name" value="RNGMNOXGNASE"/>
</dbReference>
<dbReference type="PANTHER" id="PTHR13789:SF309">
    <property type="entry name" value="PUTATIVE (AFU_ORTHOLOGUE AFUA_6G14510)-RELATED"/>
    <property type="match status" value="1"/>
</dbReference>
<gene>
    <name evidence="7" type="ORF">B7463_g6544</name>
</gene>
<dbReference type="STRING" id="5539.A0A3E2H8R7"/>
<keyword evidence="3" id="KW-0274">FAD</keyword>
<keyword evidence="5" id="KW-0503">Monooxygenase</keyword>
<dbReference type="Pfam" id="PF01494">
    <property type="entry name" value="FAD_binding_3"/>
    <property type="match status" value="1"/>
</dbReference>
<comment type="similarity">
    <text evidence="1">Belongs to the paxM FAD-dependent monooxygenase family.</text>
</comment>
<dbReference type="GO" id="GO:0071949">
    <property type="term" value="F:FAD binding"/>
    <property type="evidence" value="ECO:0007669"/>
    <property type="project" value="InterPro"/>
</dbReference>
<dbReference type="SUPFAM" id="SSF51905">
    <property type="entry name" value="FAD/NAD(P)-binding domain"/>
    <property type="match status" value="1"/>
</dbReference>
<dbReference type="Gene3D" id="3.50.50.60">
    <property type="entry name" value="FAD/NAD(P)-binding domain"/>
    <property type="match status" value="1"/>
</dbReference>
<evidence type="ECO:0000256" key="4">
    <source>
        <dbReference type="ARBA" id="ARBA00023002"/>
    </source>
</evidence>
<keyword evidence="4" id="KW-0560">Oxidoreductase</keyword>
<proteinExistence type="inferred from homology"/>
<dbReference type="AlphaFoldDB" id="A0A3E2H8R7"/>
<evidence type="ECO:0000256" key="5">
    <source>
        <dbReference type="ARBA" id="ARBA00023033"/>
    </source>
</evidence>
<keyword evidence="2" id="KW-0285">Flavoprotein</keyword>
<dbReference type="InterPro" id="IPR050493">
    <property type="entry name" value="FAD-dep_Monooxygenase_BioMet"/>
</dbReference>
<evidence type="ECO:0000256" key="2">
    <source>
        <dbReference type="ARBA" id="ARBA00022630"/>
    </source>
</evidence>
<dbReference type="GO" id="GO:0004497">
    <property type="term" value="F:monooxygenase activity"/>
    <property type="evidence" value="ECO:0007669"/>
    <property type="project" value="UniProtKB-KW"/>
</dbReference>
<sequence>MATPLGEGSFLSGKKIIISGAGIAGPSFAIALRKLWPSSLSPAPSITIYERDSETIDPSREGYTISIRSDRNSGGMQALQKLGLLDEVLASSVTGIQDNPGAFNLWDINWRVLLQIKPTTPKGLPTPHMRVARNILRRHMIEAIPDQDEIHWEKTVISAKTIDGGRVQVKLSTGEVDECDLLIVSDGSKSKLRTTIWPDDKLSFSGVVSISGIAKFEKSVPQPMDRNWGAVLGGMGTGLFVSPVDEHSAFWAVSYLAAEPRETTRQPIPKSQVEELLKEALERGKAFQEPFQTLVKSTDQTTVSLLSFMDKQPFKHKSDGLNALPVIFIGDSNHAVTPYAGNGANMALMDGWDLADQLVKCASLKAAVENFDRLSYPRASSTLKFSHANIRIGHTQGWQLTLYTSLLKTVSVLFGIRGAMSS</sequence>
<dbReference type="OMA" id="GDSNHAM"/>
<feature type="non-terminal residue" evidence="7">
    <location>
        <position position="1"/>
    </location>
</feature>
<organism evidence="7 8">
    <name type="scientific">Scytalidium lignicola</name>
    <name type="common">Hyphomycete</name>
    <dbReference type="NCBI Taxonomy" id="5539"/>
    <lineage>
        <taxon>Eukaryota</taxon>
        <taxon>Fungi</taxon>
        <taxon>Dikarya</taxon>
        <taxon>Ascomycota</taxon>
        <taxon>Pezizomycotina</taxon>
        <taxon>Leotiomycetes</taxon>
        <taxon>Leotiomycetes incertae sedis</taxon>
        <taxon>Scytalidium</taxon>
    </lineage>
</organism>
<accession>A0A3E2H8R7</accession>
<evidence type="ECO:0000313" key="8">
    <source>
        <dbReference type="Proteomes" id="UP000258309"/>
    </source>
</evidence>